<keyword evidence="1" id="KW-0175">Coiled coil</keyword>
<evidence type="ECO:0000256" key="2">
    <source>
        <dbReference type="SAM" id="MobiDB-lite"/>
    </source>
</evidence>
<proteinExistence type="predicted"/>
<feature type="compositionally biased region" description="Low complexity" evidence="2">
    <location>
        <begin position="119"/>
        <end position="132"/>
    </location>
</feature>
<feature type="compositionally biased region" description="Polar residues" evidence="2">
    <location>
        <begin position="20"/>
        <end position="37"/>
    </location>
</feature>
<dbReference type="Proteomes" id="UP000011014">
    <property type="component" value="Unassembled WGS sequence"/>
</dbReference>
<dbReference type="AlphaFoldDB" id="E4YIV7"/>
<sequence length="473" mass="54278">MASVASISDQKMSHHRNQHLRQTFQNSPYSQGSSRSQGCKFRQKILSESEAKAKSSKKSRAKAKRKRRVSKNLERKRSESENFEIFLSESEANSMYHSFMPDAPAYEFPQQGMPRSTAGSVSSIRSESGRSSALHDFMSSVKQEEKEPETYSKVLNLIEARLDDQQDATKGLMTKAVTEIKEESKSNAADLSSMLVSMNERITELEGKITSKEDLSSNQKMLLGEIDKMVDIKAQKWYKEFRVPKKETVCLGVQCSMSQESIPASPEKRQRRRKRHISTPPASPSPKRISTGVQKRTDKKFISRKSEKAGLQFVDANRLRKKSPKKKVRYFSDRIGADEDEIFRSLRPRTQEKRNNAFRRIPTFFDEREEDFRVYPGTCPAKPRTKVSKAIRPSQDLPRPVIRNEPLDRTEVFFESSDDEESNRKASKEEKFVIPRRRKRPPTCSVYDFTSSYVSSGDETQISIQDTSEYGSQ</sequence>
<feature type="region of interest" description="Disordered" evidence="2">
    <location>
        <begin position="258"/>
        <end position="298"/>
    </location>
</feature>
<feature type="compositionally biased region" description="Basic and acidic residues" evidence="2">
    <location>
        <begin position="71"/>
        <end position="80"/>
    </location>
</feature>
<feature type="region of interest" description="Disordered" evidence="2">
    <location>
        <begin position="106"/>
        <end position="132"/>
    </location>
</feature>
<feature type="compositionally biased region" description="Basic residues" evidence="2">
    <location>
        <begin position="54"/>
        <end position="70"/>
    </location>
</feature>
<evidence type="ECO:0000313" key="3">
    <source>
        <dbReference type="EMBL" id="CBY35418.1"/>
    </source>
</evidence>
<feature type="compositionally biased region" description="Basic and acidic residues" evidence="2">
    <location>
        <begin position="422"/>
        <end position="433"/>
    </location>
</feature>
<feature type="compositionally biased region" description="Polar residues" evidence="2">
    <location>
        <begin position="1"/>
        <end position="10"/>
    </location>
</feature>
<organism evidence="3">
    <name type="scientific">Oikopleura dioica</name>
    <name type="common">Tunicate</name>
    <dbReference type="NCBI Taxonomy" id="34765"/>
    <lineage>
        <taxon>Eukaryota</taxon>
        <taxon>Metazoa</taxon>
        <taxon>Chordata</taxon>
        <taxon>Tunicata</taxon>
        <taxon>Appendicularia</taxon>
        <taxon>Copelata</taxon>
        <taxon>Oikopleuridae</taxon>
        <taxon>Oikopleura</taxon>
    </lineage>
</organism>
<feature type="coiled-coil region" evidence="1">
    <location>
        <begin position="188"/>
        <end position="215"/>
    </location>
</feature>
<gene>
    <name evidence="3" type="ORF">GSOID_T00027229001</name>
</gene>
<protein>
    <submittedName>
        <fullName evidence="3">Uncharacterized protein</fullName>
    </submittedName>
</protein>
<feature type="region of interest" description="Disordered" evidence="2">
    <location>
        <begin position="1"/>
        <end position="84"/>
    </location>
</feature>
<feature type="region of interest" description="Disordered" evidence="2">
    <location>
        <begin position="412"/>
        <end position="445"/>
    </location>
</feature>
<dbReference type="EMBL" id="FN654625">
    <property type="protein sequence ID" value="CBY35418.1"/>
    <property type="molecule type" value="Genomic_DNA"/>
</dbReference>
<accession>E4YIV7</accession>
<evidence type="ECO:0000256" key="1">
    <source>
        <dbReference type="SAM" id="Coils"/>
    </source>
</evidence>
<name>E4YIV7_OIKDI</name>
<reference evidence="3" key="1">
    <citation type="journal article" date="2010" name="Science">
        <title>Plasticity of animal genome architecture unmasked by rapid evolution of a pelagic tunicate.</title>
        <authorList>
            <person name="Denoeud F."/>
            <person name="Henriet S."/>
            <person name="Mungpakdee S."/>
            <person name="Aury J.M."/>
            <person name="Da Silva C."/>
            <person name="Brinkmann H."/>
            <person name="Mikhaleva J."/>
            <person name="Olsen L.C."/>
            <person name="Jubin C."/>
            <person name="Canestro C."/>
            <person name="Bouquet J.M."/>
            <person name="Danks G."/>
            <person name="Poulain J."/>
            <person name="Campsteijn C."/>
            <person name="Adamski M."/>
            <person name="Cross I."/>
            <person name="Yadetie F."/>
            <person name="Muffato M."/>
            <person name="Louis A."/>
            <person name="Butcher S."/>
            <person name="Tsagkogeorga G."/>
            <person name="Konrad A."/>
            <person name="Singh S."/>
            <person name="Jensen M.F."/>
            <person name="Cong E.H."/>
            <person name="Eikeseth-Otteraa H."/>
            <person name="Noel B."/>
            <person name="Anthouard V."/>
            <person name="Porcel B.M."/>
            <person name="Kachouri-Lafond R."/>
            <person name="Nishino A."/>
            <person name="Ugolini M."/>
            <person name="Chourrout P."/>
            <person name="Nishida H."/>
            <person name="Aasland R."/>
            <person name="Huzurbazar S."/>
            <person name="Westhof E."/>
            <person name="Delsuc F."/>
            <person name="Lehrach H."/>
            <person name="Reinhardt R."/>
            <person name="Weissenbach J."/>
            <person name="Roy S.W."/>
            <person name="Artiguenave F."/>
            <person name="Postlethwait J.H."/>
            <person name="Manak J.R."/>
            <person name="Thompson E.M."/>
            <person name="Jaillon O."/>
            <person name="Du Pasquier L."/>
            <person name="Boudinot P."/>
            <person name="Liberles D.A."/>
            <person name="Volff J.N."/>
            <person name="Philippe H."/>
            <person name="Lenhard B."/>
            <person name="Roest Crollius H."/>
            <person name="Wincker P."/>
            <person name="Chourrout D."/>
        </authorList>
    </citation>
    <scope>NUCLEOTIDE SEQUENCE [LARGE SCALE GENOMIC DNA]</scope>
</reference>